<protein>
    <submittedName>
        <fullName evidence="2">Uncharacterized protein</fullName>
    </submittedName>
</protein>
<keyword evidence="1" id="KW-1185">Reference proteome</keyword>
<organism evidence="1 2">
    <name type="scientific">Romanomermis culicivorax</name>
    <name type="common">Nematode worm</name>
    <dbReference type="NCBI Taxonomy" id="13658"/>
    <lineage>
        <taxon>Eukaryota</taxon>
        <taxon>Metazoa</taxon>
        <taxon>Ecdysozoa</taxon>
        <taxon>Nematoda</taxon>
        <taxon>Enoplea</taxon>
        <taxon>Dorylaimia</taxon>
        <taxon>Mermithida</taxon>
        <taxon>Mermithoidea</taxon>
        <taxon>Mermithidae</taxon>
        <taxon>Romanomermis</taxon>
    </lineage>
</organism>
<name>A0A915JY52_ROMCU</name>
<sequence>MDVKKKKVEYDENRKSVYKLNDESAEAAPSQVSSKTALSNSQSYSSYIQKLCGPARQVPQVNRLIVTWLADAMLPATTIGNPYFRSLIETVNNLPYKYALPHEGKIWLSVGPKVIEAVEWKICQILDDETIS</sequence>
<proteinExistence type="predicted"/>
<dbReference type="Proteomes" id="UP000887565">
    <property type="component" value="Unplaced"/>
</dbReference>
<accession>A0A915JY52</accession>
<reference evidence="2" key="1">
    <citation type="submission" date="2022-11" db="UniProtKB">
        <authorList>
            <consortium name="WormBaseParasite"/>
        </authorList>
    </citation>
    <scope>IDENTIFICATION</scope>
</reference>
<dbReference type="AlphaFoldDB" id="A0A915JY52"/>
<dbReference type="WBParaSite" id="nRc.2.0.1.t30934-RA">
    <property type="protein sequence ID" value="nRc.2.0.1.t30934-RA"/>
    <property type="gene ID" value="nRc.2.0.1.g30934"/>
</dbReference>
<evidence type="ECO:0000313" key="1">
    <source>
        <dbReference type="Proteomes" id="UP000887565"/>
    </source>
</evidence>
<evidence type="ECO:0000313" key="2">
    <source>
        <dbReference type="WBParaSite" id="nRc.2.0.1.t30934-RA"/>
    </source>
</evidence>